<evidence type="ECO:0000313" key="3">
    <source>
        <dbReference type="EMBL" id="CUA74824.1"/>
    </source>
</evidence>
<keyword evidence="4" id="KW-1185">Reference proteome</keyword>
<feature type="domain" description="HMG box" evidence="2">
    <location>
        <begin position="42"/>
        <end position="109"/>
    </location>
</feature>
<protein>
    <recommendedName>
        <fullName evidence="2">HMG box domain-containing protein</fullName>
    </recommendedName>
</protein>
<sequence>MPMFNNEEALRALPEFRLLDDHIQSIVLRMLKDDRLNNYGGLKRPPNAWLIFRSDMLTANSEMSSISQAEVTTRCKAHWVMATPQERMELQARAQQANDELIQYFPDYTYKPMSKGEKERWKELGMHQKKQFWLSSAVRIAERIAYPGNEWGGLLTLKNWMDDHTPATQPTTLHETLAAIHPPETGNTLESILPPPPPIAPRSQQIHVHESPAESHEKEPARTRRQVAQKIPPPGPLKDVLVHIGPQASNTQRRRLVLSTFQLKDKLVWVSEEVDDDVPDDIFEHLSKIINPDETAPNQLVLHDYADPWIPEATDKYGEIFCPEIGSVSEYHEYMSAYYFAQENSLDFIWPPPPQSPPSPHASLIESTAPLVQTSGLYLGPQCSNPLGNDFDMEASPPDMPEPVPGTNFISDLESGSVPTPEDDLGWGQSVSFNNDQVALEGHKLDFESLINNHF</sequence>
<name>A0A0K6G8Y0_9AGAM</name>
<dbReference type="AlphaFoldDB" id="A0A0K6G8Y0"/>
<accession>A0A0K6G8Y0</accession>
<dbReference type="SUPFAM" id="SSF47095">
    <property type="entry name" value="HMG-box"/>
    <property type="match status" value="1"/>
</dbReference>
<dbReference type="Pfam" id="PF00505">
    <property type="entry name" value="HMG_box"/>
    <property type="match status" value="1"/>
</dbReference>
<keyword evidence="1" id="KW-0238">DNA-binding</keyword>
<dbReference type="InterPro" id="IPR009071">
    <property type="entry name" value="HMG_box_dom"/>
</dbReference>
<dbReference type="EMBL" id="CYGV01001500">
    <property type="protein sequence ID" value="CUA74824.1"/>
    <property type="molecule type" value="Genomic_DNA"/>
</dbReference>
<evidence type="ECO:0000313" key="4">
    <source>
        <dbReference type="Proteomes" id="UP000044841"/>
    </source>
</evidence>
<dbReference type="GO" id="GO:0005634">
    <property type="term" value="C:nucleus"/>
    <property type="evidence" value="ECO:0007669"/>
    <property type="project" value="UniProtKB-UniRule"/>
</dbReference>
<reference evidence="3 4" key="1">
    <citation type="submission" date="2015-07" db="EMBL/GenBank/DDBJ databases">
        <authorList>
            <person name="Noorani M."/>
        </authorList>
    </citation>
    <scope>NUCLEOTIDE SEQUENCE [LARGE SCALE GENOMIC DNA]</scope>
    <source>
        <strain evidence="3">BBA 69670</strain>
    </source>
</reference>
<dbReference type="Gene3D" id="1.10.30.10">
    <property type="entry name" value="High mobility group box domain"/>
    <property type="match status" value="1"/>
</dbReference>
<dbReference type="InterPro" id="IPR036910">
    <property type="entry name" value="HMG_box_dom_sf"/>
</dbReference>
<feature type="DNA-binding region" description="HMG box" evidence="1">
    <location>
        <begin position="42"/>
        <end position="109"/>
    </location>
</feature>
<gene>
    <name evidence="3" type="ORF">RSOLAG22IIIB_05719</name>
</gene>
<keyword evidence="1" id="KW-0539">Nucleus</keyword>
<proteinExistence type="predicted"/>
<dbReference type="PROSITE" id="PS50118">
    <property type="entry name" value="HMG_BOX_2"/>
    <property type="match status" value="1"/>
</dbReference>
<evidence type="ECO:0000256" key="1">
    <source>
        <dbReference type="PROSITE-ProRule" id="PRU00267"/>
    </source>
</evidence>
<organism evidence="3 4">
    <name type="scientific">Rhizoctonia solani</name>
    <dbReference type="NCBI Taxonomy" id="456999"/>
    <lineage>
        <taxon>Eukaryota</taxon>
        <taxon>Fungi</taxon>
        <taxon>Dikarya</taxon>
        <taxon>Basidiomycota</taxon>
        <taxon>Agaricomycotina</taxon>
        <taxon>Agaricomycetes</taxon>
        <taxon>Cantharellales</taxon>
        <taxon>Ceratobasidiaceae</taxon>
        <taxon>Rhizoctonia</taxon>
    </lineage>
</organism>
<dbReference type="Proteomes" id="UP000044841">
    <property type="component" value="Unassembled WGS sequence"/>
</dbReference>
<evidence type="ECO:0000259" key="2">
    <source>
        <dbReference type="PROSITE" id="PS50118"/>
    </source>
</evidence>
<dbReference type="GO" id="GO:0003677">
    <property type="term" value="F:DNA binding"/>
    <property type="evidence" value="ECO:0007669"/>
    <property type="project" value="UniProtKB-UniRule"/>
</dbReference>